<dbReference type="Proteomes" id="UP000319852">
    <property type="component" value="Chromosome"/>
</dbReference>
<dbReference type="PRINTS" id="PR00081">
    <property type="entry name" value="GDHRDH"/>
</dbReference>
<comment type="similarity">
    <text evidence="1">Belongs to the short-chain dehydrogenases/reductases (SDR) family.</text>
</comment>
<dbReference type="InterPro" id="IPR002347">
    <property type="entry name" value="SDR_fam"/>
</dbReference>
<proteinExistence type="inferred from homology"/>
<evidence type="ECO:0000259" key="3">
    <source>
        <dbReference type="SMART" id="SM00822"/>
    </source>
</evidence>
<dbReference type="EMBL" id="CP036263">
    <property type="protein sequence ID" value="QDT00544.1"/>
    <property type="molecule type" value="Genomic_DNA"/>
</dbReference>
<dbReference type="EC" id="1.1.1.100" evidence="4"/>
<keyword evidence="2 4" id="KW-0560">Oxidoreductase</keyword>
<evidence type="ECO:0000256" key="1">
    <source>
        <dbReference type="ARBA" id="ARBA00006484"/>
    </source>
</evidence>
<dbReference type="PANTHER" id="PTHR42760:SF133">
    <property type="entry name" value="3-OXOACYL-[ACYL-CARRIER-PROTEIN] REDUCTASE"/>
    <property type="match status" value="1"/>
</dbReference>
<dbReference type="Gene3D" id="3.40.50.720">
    <property type="entry name" value="NAD(P)-binding Rossmann-like Domain"/>
    <property type="match status" value="1"/>
</dbReference>
<dbReference type="GO" id="GO:0006633">
    <property type="term" value="P:fatty acid biosynthetic process"/>
    <property type="evidence" value="ECO:0007669"/>
    <property type="project" value="TreeGrafter"/>
</dbReference>
<dbReference type="RefSeq" id="WP_145062127.1">
    <property type="nucleotide sequence ID" value="NZ_CP036263.1"/>
</dbReference>
<dbReference type="Pfam" id="PF13561">
    <property type="entry name" value="adh_short_C2"/>
    <property type="match status" value="1"/>
</dbReference>
<organism evidence="4 5">
    <name type="scientific">Adhaeretor mobilis</name>
    <dbReference type="NCBI Taxonomy" id="1930276"/>
    <lineage>
        <taxon>Bacteria</taxon>
        <taxon>Pseudomonadati</taxon>
        <taxon>Planctomycetota</taxon>
        <taxon>Planctomycetia</taxon>
        <taxon>Pirellulales</taxon>
        <taxon>Lacipirellulaceae</taxon>
        <taxon>Adhaeretor</taxon>
    </lineage>
</organism>
<evidence type="ECO:0000313" key="4">
    <source>
        <dbReference type="EMBL" id="QDT00544.1"/>
    </source>
</evidence>
<evidence type="ECO:0000313" key="5">
    <source>
        <dbReference type="Proteomes" id="UP000319852"/>
    </source>
</evidence>
<dbReference type="NCBIfam" id="NF009386">
    <property type="entry name" value="PRK12745.1"/>
    <property type="match status" value="1"/>
</dbReference>
<gene>
    <name evidence="4" type="primary">fabG_8</name>
    <name evidence="4" type="ORF">HG15A2_38820</name>
</gene>
<dbReference type="GO" id="GO:0048038">
    <property type="term" value="F:quinone binding"/>
    <property type="evidence" value="ECO:0007669"/>
    <property type="project" value="TreeGrafter"/>
</dbReference>
<dbReference type="PANTHER" id="PTHR42760">
    <property type="entry name" value="SHORT-CHAIN DEHYDROGENASES/REDUCTASES FAMILY MEMBER"/>
    <property type="match status" value="1"/>
</dbReference>
<dbReference type="GO" id="GO:0004316">
    <property type="term" value="F:3-oxoacyl-[acyl-carrier-protein] reductase (NADPH) activity"/>
    <property type="evidence" value="ECO:0007669"/>
    <property type="project" value="UniProtKB-EC"/>
</dbReference>
<dbReference type="OrthoDB" id="9803333at2"/>
<dbReference type="InterPro" id="IPR036291">
    <property type="entry name" value="NAD(P)-bd_dom_sf"/>
</dbReference>
<dbReference type="PRINTS" id="PR00080">
    <property type="entry name" value="SDRFAMILY"/>
</dbReference>
<feature type="domain" description="Ketoreductase" evidence="3">
    <location>
        <begin position="6"/>
        <end position="180"/>
    </location>
</feature>
<dbReference type="SUPFAM" id="SSF51735">
    <property type="entry name" value="NAD(P)-binding Rossmann-fold domains"/>
    <property type="match status" value="1"/>
</dbReference>
<sequence>MSNENNVALVTGGSRGIGLGICKALVADGWNLAVNGMRDEQAVSEAMASLRTDGAEVIYCQGNVADADARAAMLDQVEQHFGRLNLLVNNAGITSPGRKDITEATEEGFDQVMAVNLKGPYFLTQLTARWMLTQGEADESFAGTIVNISSVSAAIPSPDRGDYCISRAGTSMATKLWARRLGPHGINVYEIRPGVIRTDMTAVVTEKYDRLIEEGLLAQPRWGTTEDVGQAVALLASGKLSYATGNTIHIDGGLERLRTL</sequence>
<dbReference type="AlphaFoldDB" id="A0A517N0B0"/>
<dbReference type="FunFam" id="3.40.50.720:FF:000084">
    <property type="entry name" value="Short-chain dehydrogenase reductase"/>
    <property type="match status" value="1"/>
</dbReference>
<evidence type="ECO:0000256" key="2">
    <source>
        <dbReference type="ARBA" id="ARBA00023002"/>
    </source>
</evidence>
<keyword evidence="5" id="KW-1185">Reference proteome</keyword>
<dbReference type="KEGG" id="amob:HG15A2_38820"/>
<protein>
    <submittedName>
        <fullName evidence="4">3-oxoacyl-[acyl-carrier-protein] reductase FabG</fullName>
        <ecNumber evidence="4">1.1.1.100</ecNumber>
    </submittedName>
</protein>
<dbReference type="InterPro" id="IPR057326">
    <property type="entry name" value="KR_dom"/>
</dbReference>
<accession>A0A517N0B0</accession>
<dbReference type="SMART" id="SM00822">
    <property type="entry name" value="PKS_KR"/>
    <property type="match status" value="1"/>
</dbReference>
<name>A0A517N0B0_9BACT</name>
<reference evidence="4 5" key="1">
    <citation type="submission" date="2019-02" db="EMBL/GenBank/DDBJ databases">
        <title>Deep-cultivation of Planctomycetes and their phenomic and genomic characterization uncovers novel biology.</title>
        <authorList>
            <person name="Wiegand S."/>
            <person name="Jogler M."/>
            <person name="Boedeker C."/>
            <person name="Pinto D."/>
            <person name="Vollmers J."/>
            <person name="Rivas-Marin E."/>
            <person name="Kohn T."/>
            <person name="Peeters S.H."/>
            <person name="Heuer A."/>
            <person name="Rast P."/>
            <person name="Oberbeckmann S."/>
            <person name="Bunk B."/>
            <person name="Jeske O."/>
            <person name="Meyerdierks A."/>
            <person name="Storesund J.E."/>
            <person name="Kallscheuer N."/>
            <person name="Luecker S."/>
            <person name="Lage O.M."/>
            <person name="Pohl T."/>
            <person name="Merkel B.J."/>
            <person name="Hornburger P."/>
            <person name="Mueller R.-W."/>
            <person name="Bruemmer F."/>
            <person name="Labrenz M."/>
            <person name="Spormann A.M."/>
            <person name="Op den Camp H."/>
            <person name="Overmann J."/>
            <person name="Amann R."/>
            <person name="Jetten M.S.M."/>
            <person name="Mascher T."/>
            <person name="Medema M.H."/>
            <person name="Devos D.P."/>
            <person name="Kaster A.-K."/>
            <person name="Ovreas L."/>
            <person name="Rohde M."/>
            <person name="Galperin M.Y."/>
            <person name="Jogler C."/>
        </authorList>
    </citation>
    <scope>NUCLEOTIDE SEQUENCE [LARGE SCALE GENOMIC DNA]</scope>
    <source>
        <strain evidence="4 5">HG15A2</strain>
    </source>
</reference>